<evidence type="ECO:0000256" key="1">
    <source>
        <dbReference type="ARBA" id="ARBA00004401"/>
    </source>
</evidence>
<evidence type="ECO:0000256" key="5">
    <source>
        <dbReference type="ARBA" id="ARBA00023136"/>
    </source>
</evidence>
<dbReference type="GO" id="GO:0005886">
    <property type="term" value="C:plasma membrane"/>
    <property type="evidence" value="ECO:0007669"/>
    <property type="project" value="UniProtKB-SubCell"/>
</dbReference>
<feature type="domain" description="Ancillary SecYEG translocon subunit/Cell division coordinator CpoB TPR" evidence="10">
    <location>
        <begin position="17"/>
        <end position="210"/>
    </location>
</feature>
<keyword evidence="4 9" id="KW-1133">Transmembrane helix</keyword>
<evidence type="ECO:0000256" key="7">
    <source>
        <dbReference type="ARBA" id="ARBA00024197"/>
    </source>
</evidence>
<dbReference type="AlphaFoldDB" id="A0A1J5PPJ6"/>
<dbReference type="Gene3D" id="1.25.40.10">
    <property type="entry name" value="Tetratricopeptide repeat domain"/>
    <property type="match status" value="1"/>
</dbReference>
<proteinExistence type="inferred from homology"/>
<evidence type="ECO:0000256" key="4">
    <source>
        <dbReference type="ARBA" id="ARBA00022989"/>
    </source>
</evidence>
<keyword evidence="5 9" id="KW-0472">Membrane</keyword>
<dbReference type="PANTHER" id="PTHR38035">
    <property type="entry name" value="UPF0070 PROTEIN YFGM"/>
    <property type="match status" value="1"/>
</dbReference>
<comment type="caution">
    <text evidence="11">The sequence shown here is derived from an EMBL/GenBank/DDBJ whole genome shotgun (WGS) entry which is preliminary data.</text>
</comment>
<protein>
    <recommendedName>
        <fullName evidence="8">Ancillary SecYEG translocon subunit</fullName>
    </recommendedName>
</protein>
<keyword evidence="6" id="KW-0143">Chaperone</keyword>
<dbReference type="PIRSF" id="PIRSF006170">
    <property type="entry name" value="YfgM"/>
    <property type="match status" value="1"/>
</dbReference>
<evidence type="ECO:0000256" key="9">
    <source>
        <dbReference type="SAM" id="Phobius"/>
    </source>
</evidence>
<organism evidence="11">
    <name type="scientific">mine drainage metagenome</name>
    <dbReference type="NCBI Taxonomy" id="410659"/>
    <lineage>
        <taxon>unclassified sequences</taxon>
        <taxon>metagenomes</taxon>
        <taxon>ecological metagenomes</taxon>
    </lineage>
</organism>
<dbReference type="InterPro" id="IPR018704">
    <property type="entry name" value="SecYEG/CpoB_TPR"/>
</dbReference>
<dbReference type="InterPro" id="IPR011990">
    <property type="entry name" value="TPR-like_helical_dom_sf"/>
</dbReference>
<keyword evidence="2" id="KW-1003">Cell membrane</keyword>
<keyword evidence="3 9" id="KW-0812">Transmembrane</keyword>
<accession>A0A1J5PPJ6</accession>
<comment type="similarity">
    <text evidence="7">Belongs to the YfgM family.</text>
</comment>
<dbReference type="PANTHER" id="PTHR38035:SF1">
    <property type="entry name" value="ANCILLARY SECYEG TRANSLOCON SUBUNIT"/>
    <property type="match status" value="1"/>
</dbReference>
<evidence type="ECO:0000259" key="10">
    <source>
        <dbReference type="Pfam" id="PF09976"/>
    </source>
</evidence>
<gene>
    <name evidence="11" type="ORF">GALL_529640</name>
</gene>
<evidence type="ECO:0000256" key="3">
    <source>
        <dbReference type="ARBA" id="ARBA00022692"/>
    </source>
</evidence>
<evidence type="ECO:0000256" key="8">
    <source>
        <dbReference type="ARBA" id="ARBA00024235"/>
    </source>
</evidence>
<feature type="transmembrane region" description="Helical" evidence="9">
    <location>
        <begin position="26"/>
        <end position="44"/>
    </location>
</feature>
<evidence type="ECO:0000256" key="6">
    <source>
        <dbReference type="ARBA" id="ARBA00023186"/>
    </source>
</evidence>
<comment type="subcellular location">
    <subcellularLocation>
        <location evidence="1">Cell membrane</location>
        <topology evidence="1">Single-pass type II membrane protein</topology>
    </subcellularLocation>
</comment>
<reference evidence="11" key="1">
    <citation type="submission" date="2016-10" db="EMBL/GenBank/DDBJ databases">
        <title>Sequence of Gallionella enrichment culture.</title>
        <authorList>
            <person name="Poehlein A."/>
            <person name="Muehling M."/>
            <person name="Daniel R."/>
        </authorList>
    </citation>
    <scope>NUCLEOTIDE SEQUENCE</scope>
</reference>
<dbReference type="InterPro" id="IPR026039">
    <property type="entry name" value="YfgM"/>
</dbReference>
<dbReference type="GO" id="GO:0044877">
    <property type="term" value="F:protein-containing complex binding"/>
    <property type="evidence" value="ECO:0007669"/>
    <property type="project" value="InterPro"/>
</dbReference>
<evidence type="ECO:0000256" key="2">
    <source>
        <dbReference type="ARBA" id="ARBA00022475"/>
    </source>
</evidence>
<sequence length="225" mass="24721">MANHLDLEEQEQLDQIKHFWKQYGDAITWALIVILAAFASWNFYQYWQRNQASQAAALFDEVERSIGSGDSAKIDRVFADMKSRFASTAYAQQSGLLVAKQYVAAGKMDAAKSALSWVSEQSTDPGYQAVAKLRLAGILSESKNYDAALRLLDTPFPAGFDALVADRKGDIFLLQGNKAQAVDAYQKAYKQFQPGSPYLRLVEVKLDSLGVDVHVGKTAATAAGK</sequence>
<dbReference type="Pfam" id="PF09976">
    <property type="entry name" value="TPR_21"/>
    <property type="match status" value="1"/>
</dbReference>
<evidence type="ECO:0000313" key="11">
    <source>
        <dbReference type="EMBL" id="OIQ65477.1"/>
    </source>
</evidence>
<name>A0A1J5PPJ6_9ZZZZ</name>
<dbReference type="EMBL" id="MLJW01007297">
    <property type="protein sequence ID" value="OIQ65477.1"/>
    <property type="molecule type" value="Genomic_DNA"/>
</dbReference>
<dbReference type="SUPFAM" id="SSF48452">
    <property type="entry name" value="TPR-like"/>
    <property type="match status" value="1"/>
</dbReference>